<dbReference type="Pfam" id="PF13531">
    <property type="entry name" value="SBP_bac_11"/>
    <property type="match status" value="1"/>
</dbReference>
<dbReference type="SUPFAM" id="SSF53850">
    <property type="entry name" value="Periplasmic binding protein-like II"/>
    <property type="match status" value="1"/>
</dbReference>
<reference evidence="1 2" key="1">
    <citation type="submission" date="2019-01" db="EMBL/GenBank/DDBJ databases">
        <title>Genomic insights into a novel species Rhodoferax sp.</title>
        <authorList>
            <person name="Jin L."/>
        </authorList>
    </citation>
    <scope>NUCLEOTIDE SEQUENCE [LARGE SCALE GENOMIC DNA]</scope>
    <source>
        <strain evidence="1 2">CHu59-6-5</strain>
    </source>
</reference>
<evidence type="ECO:0000313" key="2">
    <source>
        <dbReference type="Proteomes" id="UP000316798"/>
    </source>
</evidence>
<protein>
    <submittedName>
        <fullName evidence="1">Molybdate ABC transporter substrate-binding protein</fullName>
    </submittedName>
</protein>
<dbReference type="RefSeq" id="WP_142818148.1">
    <property type="nucleotide sequence ID" value="NZ_CP035503.1"/>
</dbReference>
<dbReference type="PANTHER" id="PTHR30632:SF0">
    <property type="entry name" value="SULFATE-BINDING PROTEIN"/>
    <property type="match status" value="1"/>
</dbReference>
<dbReference type="PANTHER" id="PTHR30632">
    <property type="entry name" value="MOLYBDATE-BINDING PERIPLASMIC PROTEIN"/>
    <property type="match status" value="1"/>
</dbReference>
<dbReference type="GO" id="GO:0030973">
    <property type="term" value="F:molybdate ion binding"/>
    <property type="evidence" value="ECO:0007669"/>
    <property type="project" value="TreeGrafter"/>
</dbReference>
<organism evidence="1 2">
    <name type="scientific">Rhodoferax sediminis</name>
    <dbReference type="NCBI Taxonomy" id="2509614"/>
    <lineage>
        <taxon>Bacteria</taxon>
        <taxon>Pseudomonadati</taxon>
        <taxon>Pseudomonadota</taxon>
        <taxon>Betaproteobacteria</taxon>
        <taxon>Burkholderiales</taxon>
        <taxon>Comamonadaceae</taxon>
        <taxon>Rhodoferax</taxon>
    </lineage>
</organism>
<dbReference type="PROSITE" id="PS51257">
    <property type="entry name" value="PROKAR_LIPOPROTEIN"/>
    <property type="match status" value="1"/>
</dbReference>
<dbReference type="EMBL" id="CP035503">
    <property type="protein sequence ID" value="QDL36992.1"/>
    <property type="molecule type" value="Genomic_DNA"/>
</dbReference>
<sequence>MRLLFRGAAMAAVTAMLVGCASSKAPVTAEAPPHAPAAVQVYAAGSLREALTLIASDYEARTGQAVVLTFGASGLLRERIEKGEAAQVFASADMDHPRRLAAGGGWQAPTVLVRNALCALTSDQVNAAPATLLGTLLRPAIRVGTSTPKADPSGDYAWALFRKADEIQPGAYAVLDAKALKLTGGADSPKPPPGRGTYAWIMEQRRADVFLTYCTNAMAAQKEVPWLKVVQLPPVLQVGAAYGLTVRTTAQPSAAQLAQALMAPPAQAVFRRFGFGPPPSGLEPPQR</sequence>
<dbReference type="NCBIfam" id="NF002917">
    <property type="entry name" value="PRK03537.1-3"/>
    <property type="match status" value="1"/>
</dbReference>
<dbReference type="Gene3D" id="3.40.190.10">
    <property type="entry name" value="Periplasmic binding protein-like II"/>
    <property type="match status" value="2"/>
</dbReference>
<proteinExistence type="predicted"/>
<gene>
    <name evidence="1" type="ORF">EUB48_06610</name>
</gene>
<keyword evidence="2" id="KW-1185">Reference proteome</keyword>
<dbReference type="Proteomes" id="UP000316798">
    <property type="component" value="Chromosome"/>
</dbReference>
<accession>A0A515D9A3</accession>
<name>A0A515D9A3_9BURK</name>
<evidence type="ECO:0000313" key="1">
    <source>
        <dbReference type="EMBL" id="QDL36992.1"/>
    </source>
</evidence>
<dbReference type="OrthoDB" id="516817at2"/>
<dbReference type="GO" id="GO:0015689">
    <property type="term" value="P:molybdate ion transport"/>
    <property type="evidence" value="ECO:0007669"/>
    <property type="project" value="TreeGrafter"/>
</dbReference>
<dbReference type="KEGG" id="rhf:EUB48_06610"/>
<dbReference type="InterPro" id="IPR050682">
    <property type="entry name" value="ModA/WtpA"/>
</dbReference>
<dbReference type="AlphaFoldDB" id="A0A515D9A3"/>